<protein>
    <recommendedName>
        <fullName evidence="2">histidine kinase</fullName>
        <ecNumber evidence="2">2.7.13.3</ecNumber>
    </recommendedName>
</protein>
<dbReference type="SUPFAM" id="SSF158472">
    <property type="entry name" value="HAMP domain-like"/>
    <property type="match status" value="1"/>
</dbReference>
<comment type="catalytic activity">
    <reaction evidence="1">
        <text>ATP + protein L-histidine = ADP + protein N-phospho-L-histidine.</text>
        <dbReference type="EC" id="2.7.13.3"/>
    </reaction>
</comment>
<dbReference type="PANTHER" id="PTHR44936">
    <property type="entry name" value="SENSOR PROTEIN CREC"/>
    <property type="match status" value="1"/>
</dbReference>
<dbReference type="EC" id="2.7.13.3" evidence="2"/>
<keyword evidence="9" id="KW-0472">Membrane</keyword>
<keyword evidence="14" id="KW-1185">Reference proteome</keyword>
<keyword evidence="4" id="KW-0808">Transferase</keyword>
<dbReference type="Gene3D" id="6.10.340.10">
    <property type="match status" value="1"/>
</dbReference>
<dbReference type="InterPro" id="IPR050980">
    <property type="entry name" value="2C_sensor_his_kinase"/>
</dbReference>
<evidence type="ECO:0000256" key="1">
    <source>
        <dbReference type="ARBA" id="ARBA00000085"/>
    </source>
</evidence>
<evidence type="ECO:0000313" key="14">
    <source>
        <dbReference type="Proteomes" id="UP001550853"/>
    </source>
</evidence>
<evidence type="ECO:0000256" key="6">
    <source>
        <dbReference type="ARBA" id="ARBA00022741"/>
    </source>
</evidence>
<sequence>MRSLAPGRLALPVAPDALRVARTGTGESRADVVVSGTGYGTLARPLPGGGAVTVGQSYAGAAHLDRQARWRIARTTAAATGCAALVGWLVLGRVLRPVRRLADTTRRITTTQDLATPLPPAGSDEIGQLTRSFAHMLTALRRSRPAATRPGRRTRTAHPAHLGTGSAELLQRARGRLAPEDEEQIPTTLVTETTALDDLLRELVDLTTDRYTEEEPEAVALAVTAEDGTHRLRLRTGRTVHVIEDATDWPIPVYHGERRRRRGRLHPSPVRPERPEPSDGTAALPEDPVGRPFTPLLTVSD</sequence>
<dbReference type="RefSeq" id="WP_030283764.1">
    <property type="nucleotide sequence ID" value="NZ_JBEZVI010000009.1"/>
</dbReference>
<comment type="caution">
    <text evidence="13">The sequence shown here is derived from an EMBL/GenBank/DDBJ whole genome shotgun (WGS) entry which is preliminary data.</text>
</comment>
<dbReference type="CDD" id="cd06225">
    <property type="entry name" value="HAMP"/>
    <property type="match status" value="1"/>
</dbReference>
<dbReference type="Proteomes" id="UP001550853">
    <property type="component" value="Unassembled WGS sequence"/>
</dbReference>
<evidence type="ECO:0000256" key="4">
    <source>
        <dbReference type="ARBA" id="ARBA00022679"/>
    </source>
</evidence>
<organism evidence="13 14">
    <name type="scientific">Streptomyces catenulae</name>
    <dbReference type="NCBI Taxonomy" id="66875"/>
    <lineage>
        <taxon>Bacteria</taxon>
        <taxon>Bacillati</taxon>
        <taxon>Actinomycetota</taxon>
        <taxon>Actinomycetes</taxon>
        <taxon>Kitasatosporales</taxon>
        <taxon>Streptomycetaceae</taxon>
        <taxon>Streptomyces</taxon>
    </lineage>
</organism>
<dbReference type="PROSITE" id="PS50885">
    <property type="entry name" value="HAMP"/>
    <property type="match status" value="1"/>
</dbReference>
<dbReference type="EMBL" id="JBEZVI010000009">
    <property type="protein sequence ID" value="MEU3711126.1"/>
    <property type="molecule type" value="Genomic_DNA"/>
</dbReference>
<feature type="domain" description="HAMP" evidence="12">
    <location>
        <begin position="92"/>
        <end position="145"/>
    </location>
</feature>
<evidence type="ECO:0000256" key="7">
    <source>
        <dbReference type="ARBA" id="ARBA00022777"/>
    </source>
</evidence>
<keyword evidence="3" id="KW-0597">Phosphoprotein</keyword>
<evidence type="ECO:0000256" key="11">
    <source>
        <dbReference type="SAM" id="MobiDB-lite"/>
    </source>
</evidence>
<evidence type="ECO:0000256" key="8">
    <source>
        <dbReference type="ARBA" id="ARBA00022840"/>
    </source>
</evidence>
<evidence type="ECO:0000256" key="10">
    <source>
        <dbReference type="ARBA" id="ARBA00023012"/>
    </source>
</evidence>
<keyword evidence="9" id="KW-1133">Transmembrane helix</keyword>
<proteinExistence type="predicted"/>
<keyword evidence="10" id="KW-0902">Two-component regulatory system</keyword>
<dbReference type="Pfam" id="PF00672">
    <property type="entry name" value="HAMP"/>
    <property type="match status" value="1"/>
</dbReference>
<keyword evidence="5" id="KW-0812">Transmembrane</keyword>
<feature type="region of interest" description="Disordered" evidence="11">
    <location>
        <begin position="260"/>
        <end position="301"/>
    </location>
</feature>
<reference evidence="13 14" key="1">
    <citation type="submission" date="2024-06" db="EMBL/GenBank/DDBJ databases">
        <title>The Natural Products Discovery Center: Release of the First 8490 Sequenced Strains for Exploring Actinobacteria Biosynthetic Diversity.</title>
        <authorList>
            <person name="Kalkreuter E."/>
            <person name="Kautsar S.A."/>
            <person name="Yang D."/>
            <person name="Bader C.D."/>
            <person name="Teijaro C.N."/>
            <person name="Fluegel L."/>
            <person name="Davis C.M."/>
            <person name="Simpson J.R."/>
            <person name="Lauterbach L."/>
            <person name="Steele A.D."/>
            <person name="Gui C."/>
            <person name="Meng S."/>
            <person name="Li G."/>
            <person name="Viehrig K."/>
            <person name="Ye F."/>
            <person name="Su P."/>
            <person name="Kiefer A.F."/>
            <person name="Nichols A."/>
            <person name="Cepeda A.J."/>
            <person name="Yan W."/>
            <person name="Fan B."/>
            <person name="Jiang Y."/>
            <person name="Adhikari A."/>
            <person name="Zheng C.-J."/>
            <person name="Schuster L."/>
            <person name="Cowan T.M."/>
            <person name="Smanski M.J."/>
            <person name="Chevrette M.G."/>
            <person name="De Carvalho L.P.S."/>
            <person name="Shen B."/>
        </authorList>
    </citation>
    <scope>NUCLEOTIDE SEQUENCE [LARGE SCALE GENOMIC DNA]</scope>
    <source>
        <strain evidence="13 14">NPDC033039</strain>
    </source>
</reference>
<evidence type="ECO:0000256" key="2">
    <source>
        <dbReference type="ARBA" id="ARBA00012438"/>
    </source>
</evidence>
<evidence type="ECO:0000313" key="13">
    <source>
        <dbReference type="EMBL" id="MEU3711126.1"/>
    </source>
</evidence>
<evidence type="ECO:0000259" key="12">
    <source>
        <dbReference type="PROSITE" id="PS50885"/>
    </source>
</evidence>
<dbReference type="SMART" id="SM00304">
    <property type="entry name" value="HAMP"/>
    <property type="match status" value="1"/>
</dbReference>
<keyword evidence="8" id="KW-0067">ATP-binding</keyword>
<evidence type="ECO:0000256" key="9">
    <source>
        <dbReference type="ARBA" id="ARBA00022989"/>
    </source>
</evidence>
<accession>A0ABV2YZG1</accession>
<evidence type="ECO:0000256" key="3">
    <source>
        <dbReference type="ARBA" id="ARBA00022553"/>
    </source>
</evidence>
<gene>
    <name evidence="13" type="ORF">AB0E61_13635</name>
</gene>
<keyword evidence="7" id="KW-0418">Kinase</keyword>
<evidence type="ECO:0000256" key="5">
    <source>
        <dbReference type="ARBA" id="ARBA00022692"/>
    </source>
</evidence>
<dbReference type="InterPro" id="IPR003660">
    <property type="entry name" value="HAMP_dom"/>
</dbReference>
<name>A0ABV2YZG1_9ACTN</name>
<keyword evidence="6" id="KW-0547">Nucleotide-binding</keyword>
<dbReference type="PANTHER" id="PTHR44936:SF9">
    <property type="entry name" value="SENSOR PROTEIN CREC"/>
    <property type="match status" value="1"/>
</dbReference>